<sequence length="196" mass="20682">MCFTEGGQQILLPLFPGISAGLQPSTVSQLTPLLMLASQDAAALQDQNPAFLSTKGGAGAPLMPVHANYMMPLAQAQQPFGAPFLCLGPHESAASLLPIPADANLCNTQATQHPFAMSGVANPTFSETGKPAEARSGDVEDGVNRFEEMLSVRNFTSPIGSVMVRGRRMSMKVPPLARRRPPPCRSPPGVSSFLLL</sequence>
<keyword evidence="2" id="KW-1185">Reference proteome</keyword>
<name>A0A3R7M4R3_9TRYP</name>
<gene>
    <name evidence="1" type="ORF">Tco025E_01307</name>
</gene>
<protein>
    <submittedName>
        <fullName evidence="1">Uncharacterized protein</fullName>
    </submittedName>
</protein>
<dbReference type="RefSeq" id="XP_029231740.1">
    <property type="nucleotide sequence ID" value="XM_029368245.1"/>
</dbReference>
<dbReference type="Proteomes" id="UP000284403">
    <property type="component" value="Unassembled WGS sequence"/>
</dbReference>
<dbReference type="OrthoDB" id="245746at2759"/>
<reference evidence="1 2" key="1">
    <citation type="journal article" date="2018" name="BMC Genomics">
        <title>Genomic comparison of Trypanosoma conorhini and Trypanosoma rangeli to Trypanosoma cruzi strains of high and low virulence.</title>
        <authorList>
            <person name="Bradwell K.R."/>
            <person name="Koparde V.N."/>
            <person name="Matveyev A.V."/>
            <person name="Serrano M.G."/>
            <person name="Alves J.M."/>
            <person name="Parikh H."/>
            <person name="Huang B."/>
            <person name="Lee V."/>
            <person name="Espinosa-Alvarez O."/>
            <person name="Ortiz P.A."/>
            <person name="Costa-Martins A.G."/>
            <person name="Teixeira M.M."/>
            <person name="Buck G.A."/>
        </authorList>
    </citation>
    <scope>NUCLEOTIDE SEQUENCE [LARGE SCALE GENOMIC DNA]</scope>
    <source>
        <strain evidence="1 2">025E</strain>
    </source>
</reference>
<comment type="caution">
    <text evidence="1">The sequence shown here is derived from an EMBL/GenBank/DDBJ whole genome shotgun (WGS) entry which is preliminary data.</text>
</comment>
<proteinExistence type="predicted"/>
<evidence type="ECO:0000313" key="1">
    <source>
        <dbReference type="EMBL" id="RNF26534.1"/>
    </source>
</evidence>
<dbReference type="GeneID" id="40314918"/>
<dbReference type="EMBL" id="MKKU01000038">
    <property type="protein sequence ID" value="RNF26534.1"/>
    <property type="molecule type" value="Genomic_DNA"/>
</dbReference>
<evidence type="ECO:0000313" key="2">
    <source>
        <dbReference type="Proteomes" id="UP000284403"/>
    </source>
</evidence>
<dbReference type="AlphaFoldDB" id="A0A3R7M4R3"/>
<accession>A0A3R7M4R3</accession>
<organism evidence="1 2">
    <name type="scientific">Trypanosoma conorhini</name>
    <dbReference type="NCBI Taxonomy" id="83891"/>
    <lineage>
        <taxon>Eukaryota</taxon>
        <taxon>Discoba</taxon>
        <taxon>Euglenozoa</taxon>
        <taxon>Kinetoplastea</taxon>
        <taxon>Metakinetoplastina</taxon>
        <taxon>Trypanosomatida</taxon>
        <taxon>Trypanosomatidae</taxon>
        <taxon>Trypanosoma</taxon>
    </lineage>
</organism>